<accession>A0A662DAM0</accession>
<protein>
    <submittedName>
        <fullName evidence="3">Histidine kinase</fullName>
    </submittedName>
</protein>
<proteinExistence type="predicted"/>
<dbReference type="Pfam" id="PF13239">
    <property type="entry name" value="2TM"/>
    <property type="match status" value="1"/>
</dbReference>
<evidence type="ECO:0000256" key="1">
    <source>
        <dbReference type="SAM" id="Phobius"/>
    </source>
</evidence>
<feature type="transmembrane region" description="Helical" evidence="1">
    <location>
        <begin position="29"/>
        <end position="50"/>
    </location>
</feature>
<dbReference type="EMBL" id="QMQB01000278">
    <property type="protein sequence ID" value="RLE11106.1"/>
    <property type="molecule type" value="Genomic_DNA"/>
</dbReference>
<keyword evidence="3" id="KW-0418">Kinase</keyword>
<reference evidence="3 4" key="1">
    <citation type="submission" date="2018-06" db="EMBL/GenBank/DDBJ databases">
        <title>Extensive metabolic versatility and redundancy in microbially diverse, dynamic hydrothermal sediments.</title>
        <authorList>
            <person name="Dombrowski N."/>
            <person name="Teske A."/>
            <person name="Baker B.J."/>
        </authorList>
    </citation>
    <scope>NUCLEOTIDE SEQUENCE [LARGE SCALE GENOMIC DNA]</scope>
    <source>
        <strain evidence="3">B19_G9</strain>
    </source>
</reference>
<name>A0A662DAM0_UNCAE</name>
<sequence length="94" mass="11002">MAEEEKIRKIAREEILKQRLEEIKAAIRGWYYHLIIYLVINGAFSAYVLLKGEFFWPIYSIIFWGGGLVLHGIGVFGEKKILTRGMETLKRDKK</sequence>
<dbReference type="AlphaFoldDB" id="A0A662DAM0"/>
<keyword evidence="1" id="KW-0812">Transmembrane</keyword>
<evidence type="ECO:0000313" key="3">
    <source>
        <dbReference type="EMBL" id="RLE11106.1"/>
    </source>
</evidence>
<dbReference type="GO" id="GO:0016301">
    <property type="term" value="F:kinase activity"/>
    <property type="evidence" value="ECO:0007669"/>
    <property type="project" value="UniProtKB-KW"/>
</dbReference>
<keyword evidence="3" id="KW-0808">Transferase</keyword>
<keyword evidence="1" id="KW-1133">Transmembrane helix</keyword>
<dbReference type="InterPro" id="IPR025698">
    <property type="entry name" value="2TM_dom"/>
</dbReference>
<evidence type="ECO:0000313" key="4">
    <source>
        <dbReference type="Proteomes" id="UP000267654"/>
    </source>
</evidence>
<keyword evidence="1" id="KW-0472">Membrane</keyword>
<dbReference type="Proteomes" id="UP000267654">
    <property type="component" value="Unassembled WGS sequence"/>
</dbReference>
<evidence type="ECO:0000259" key="2">
    <source>
        <dbReference type="Pfam" id="PF13239"/>
    </source>
</evidence>
<feature type="domain" description="2TM" evidence="2">
    <location>
        <begin position="26"/>
        <end position="89"/>
    </location>
</feature>
<gene>
    <name evidence="3" type="ORF">DRI96_06785</name>
</gene>
<comment type="caution">
    <text evidence="3">The sequence shown here is derived from an EMBL/GenBank/DDBJ whole genome shotgun (WGS) entry which is preliminary data.</text>
</comment>
<organism evidence="3 4">
    <name type="scientific">Aerophobetes bacterium</name>
    <dbReference type="NCBI Taxonomy" id="2030807"/>
    <lineage>
        <taxon>Bacteria</taxon>
        <taxon>Candidatus Aerophobota</taxon>
    </lineage>
</organism>
<feature type="transmembrane region" description="Helical" evidence="1">
    <location>
        <begin position="56"/>
        <end position="76"/>
    </location>
</feature>